<dbReference type="Gramene" id="KQK04308">
    <property type="protein sequence ID" value="KQK04308"/>
    <property type="gene ID" value="BRADI_2g12912v3"/>
</dbReference>
<name>A0A0Q3IV10_BRADI</name>
<accession>A0A0Q3IV10</accession>
<evidence type="ECO:0000313" key="1">
    <source>
        <dbReference type="EMBL" id="KQK04308.1"/>
    </source>
</evidence>
<dbReference type="EnsemblPlants" id="KQK04308">
    <property type="protein sequence ID" value="KQK04308"/>
    <property type="gene ID" value="BRADI_2g12912v3"/>
</dbReference>
<proteinExistence type="predicted"/>
<reference evidence="1" key="2">
    <citation type="submission" date="2017-06" db="EMBL/GenBank/DDBJ databases">
        <title>WGS assembly of Brachypodium distachyon.</title>
        <authorList>
            <consortium name="The International Brachypodium Initiative"/>
            <person name="Lucas S."/>
            <person name="Harmon-Smith M."/>
            <person name="Lail K."/>
            <person name="Tice H."/>
            <person name="Grimwood J."/>
            <person name="Bruce D."/>
            <person name="Barry K."/>
            <person name="Shu S."/>
            <person name="Lindquist E."/>
            <person name="Wang M."/>
            <person name="Pitluck S."/>
            <person name="Vogel J.P."/>
            <person name="Garvin D.F."/>
            <person name="Mockler T.C."/>
            <person name="Schmutz J."/>
            <person name="Rokhsar D."/>
            <person name="Bevan M.W."/>
        </authorList>
    </citation>
    <scope>NUCLEOTIDE SEQUENCE</scope>
    <source>
        <strain evidence="1">Bd21</strain>
    </source>
</reference>
<dbReference type="EMBL" id="CM000881">
    <property type="protein sequence ID" value="KQK04308.1"/>
    <property type="molecule type" value="Genomic_DNA"/>
</dbReference>
<evidence type="ECO:0000313" key="2">
    <source>
        <dbReference type="EnsemblPlants" id="KQK04308"/>
    </source>
</evidence>
<sequence>MQAHYVSSHHWITGHSNTKLLNLSSWPLEAWSIVARSSSQPQIRKDKIDKNRVGPDLLFSFRCSIPSANLLLGFVAASLPAATLPCTSSGRNLLTLSSTTGSGGGRPTPALLIEPPLPCLLPHVHLRTGSLAATPAWPPSLFSPHLGLYLRHPLQEGAVASAHHRFGPWEAAAGRDLAAAPTTKFPPIPDFIRPCALLPWRCPNSPRDSSWLVVVFLRRGSSRMAAADGSWIVVQIQQLARLLDFCPSASAMISSFHLNFHETRCVAMTMSYFKLVILEKISVR</sequence>
<reference evidence="2" key="3">
    <citation type="submission" date="2018-08" db="UniProtKB">
        <authorList>
            <consortium name="EnsemblPlants"/>
        </authorList>
    </citation>
    <scope>IDENTIFICATION</scope>
    <source>
        <strain evidence="2">cv. Bd21</strain>
    </source>
</reference>
<dbReference type="AlphaFoldDB" id="A0A0Q3IV10"/>
<organism evidence="1">
    <name type="scientific">Brachypodium distachyon</name>
    <name type="common">Purple false brome</name>
    <name type="synonym">Trachynia distachya</name>
    <dbReference type="NCBI Taxonomy" id="15368"/>
    <lineage>
        <taxon>Eukaryota</taxon>
        <taxon>Viridiplantae</taxon>
        <taxon>Streptophyta</taxon>
        <taxon>Embryophyta</taxon>
        <taxon>Tracheophyta</taxon>
        <taxon>Spermatophyta</taxon>
        <taxon>Magnoliopsida</taxon>
        <taxon>Liliopsida</taxon>
        <taxon>Poales</taxon>
        <taxon>Poaceae</taxon>
        <taxon>BOP clade</taxon>
        <taxon>Pooideae</taxon>
        <taxon>Stipodae</taxon>
        <taxon>Brachypodieae</taxon>
        <taxon>Brachypodium</taxon>
    </lineage>
</organism>
<dbReference type="Proteomes" id="UP000008810">
    <property type="component" value="Chromosome 2"/>
</dbReference>
<keyword evidence="3" id="KW-1185">Reference proteome</keyword>
<reference evidence="1 2" key="1">
    <citation type="journal article" date="2010" name="Nature">
        <title>Genome sequencing and analysis of the model grass Brachypodium distachyon.</title>
        <authorList>
            <consortium name="International Brachypodium Initiative"/>
        </authorList>
    </citation>
    <scope>NUCLEOTIDE SEQUENCE [LARGE SCALE GENOMIC DNA]</scope>
    <source>
        <strain evidence="1 2">Bd21</strain>
    </source>
</reference>
<protein>
    <submittedName>
        <fullName evidence="1 2">Uncharacterized protein</fullName>
    </submittedName>
</protein>
<gene>
    <name evidence="1" type="ORF">BRADI_2g12912v3</name>
</gene>
<evidence type="ECO:0000313" key="3">
    <source>
        <dbReference type="Proteomes" id="UP000008810"/>
    </source>
</evidence>
<dbReference type="InParanoid" id="A0A0Q3IV10"/>